<reference evidence="1 2" key="1">
    <citation type="submission" date="2016-04" db="EMBL/GenBank/DDBJ databases">
        <title>A degradative enzymes factory behind the ericoid mycorrhizal symbiosis.</title>
        <authorList>
            <consortium name="DOE Joint Genome Institute"/>
            <person name="Martino E."/>
            <person name="Morin E."/>
            <person name="Grelet G."/>
            <person name="Kuo A."/>
            <person name="Kohler A."/>
            <person name="Daghino S."/>
            <person name="Barry K."/>
            <person name="Choi C."/>
            <person name="Cichocki N."/>
            <person name="Clum A."/>
            <person name="Copeland A."/>
            <person name="Hainaut M."/>
            <person name="Haridas S."/>
            <person name="Labutti K."/>
            <person name="Lindquist E."/>
            <person name="Lipzen A."/>
            <person name="Khouja H.-R."/>
            <person name="Murat C."/>
            <person name="Ohm R."/>
            <person name="Olson A."/>
            <person name="Spatafora J."/>
            <person name="Veneault-Fourrey C."/>
            <person name="Henrissat B."/>
            <person name="Grigoriev I."/>
            <person name="Martin F."/>
            <person name="Perotto S."/>
        </authorList>
    </citation>
    <scope>NUCLEOTIDE SEQUENCE [LARGE SCALE GENOMIC DNA]</scope>
    <source>
        <strain evidence="1 2">F</strain>
    </source>
</reference>
<name>A0A2J6SAG1_HYAVF</name>
<evidence type="ECO:0000313" key="1">
    <source>
        <dbReference type="EMBL" id="PMD47761.1"/>
    </source>
</evidence>
<organism evidence="1 2">
    <name type="scientific">Hyaloscypha variabilis (strain UAMH 11265 / GT02V1 / F)</name>
    <name type="common">Meliniomyces variabilis</name>
    <dbReference type="NCBI Taxonomy" id="1149755"/>
    <lineage>
        <taxon>Eukaryota</taxon>
        <taxon>Fungi</taxon>
        <taxon>Dikarya</taxon>
        <taxon>Ascomycota</taxon>
        <taxon>Pezizomycotina</taxon>
        <taxon>Leotiomycetes</taxon>
        <taxon>Helotiales</taxon>
        <taxon>Hyaloscyphaceae</taxon>
        <taxon>Hyaloscypha</taxon>
        <taxon>Hyaloscypha variabilis</taxon>
    </lineage>
</organism>
<keyword evidence="2" id="KW-1185">Reference proteome</keyword>
<evidence type="ECO:0000313" key="2">
    <source>
        <dbReference type="Proteomes" id="UP000235786"/>
    </source>
</evidence>
<dbReference type="Proteomes" id="UP000235786">
    <property type="component" value="Unassembled WGS sequence"/>
</dbReference>
<dbReference type="AlphaFoldDB" id="A0A2J6SAG1"/>
<proteinExistence type="predicted"/>
<accession>A0A2J6SAG1</accession>
<dbReference type="EMBL" id="KZ613938">
    <property type="protein sequence ID" value="PMD47761.1"/>
    <property type="molecule type" value="Genomic_DNA"/>
</dbReference>
<protein>
    <recommendedName>
        <fullName evidence="3">PH domain-containing protein</fullName>
    </recommendedName>
</protein>
<sequence length="181" mass="20154">MEFEGPTGPLSAIPRAFVSARPPPCSSFMHPLLWHWHASSSRPRSISVLSASGKLSLSTGVTREGRIDLWVEIGIRGDEISGAVNMNWEADWVGWPHEPSRVLGIEDIITISSPSKEDRAESRTCHLTYAYTGFLSLCYTLSIVFDSVEDADLWVQTIEALHRVDRLIRAPSTVYSLWDGI</sequence>
<evidence type="ECO:0008006" key="3">
    <source>
        <dbReference type="Google" id="ProtNLM"/>
    </source>
</evidence>
<gene>
    <name evidence="1" type="ORF">L207DRAFT_576524</name>
</gene>